<feature type="domain" description="Transcriptional regulator TetR C-terminal Firmicutes type" evidence="1">
    <location>
        <begin position="22"/>
        <end position="63"/>
    </location>
</feature>
<evidence type="ECO:0000259" key="1">
    <source>
        <dbReference type="Pfam" id="PF14278"/>
    </source>
</evidence>
<dbReference type="Proteomes" id="UP000552709">
    <property type="component" value="Unassembled WGS sequence"/>
</dbReference>
<evidence type="ECO:0000313" key="2">
    <source>
        <dbReference type="EMBL" id="MBB5366206.1"/>
    </source>
</evidence>
<proteinExistence type="predicted"/>
<sequence length="83" mass="9692">DQIVEVGVRALLQTYEARQDARVPADVAADHFIQAFLNLIDWWLRHDMPHDPERMGEIYRELILRPIEGTALRPRVLEISSEE</sequence>
<keyword evidence="3" id="KW-1185">Reference proteome</keyword>
<reference evidence="2 3" key="1">
    <citation type="submission" date="2020-08" db="EMBL/GenBank/DDBJ databases">
        <title>Genomic Encyclopedia of Type Strains, Phase IV (KMG-IV): sequencing the most valuable type-strain genomes for metagenomic binning, comparative biology and taxonomic classification.</title>
        <authorList>
            <person name="Goeker M."/>
        </authorList>
    </citation>
    <scope>NUCLEOTIDE SEQUENCE [LARGE SCALE GENOMIC DNA]</scope>
    <source>
        <strain evidence="2 3">DSM 27939</strain>
    </source>
</reference>
<dbReference type="AlphaFoldDB" id="A0A7W8K2A6"/>
<gene>
    <name evidence="2" type="ORF">HNQ08_005335</name>
</gene>
<dbReference type="RefSeq" id="WP_184138071.1">
    <property type="nucleotide sequence ID" value="NZ_JACHFL010000030.1"/>
</dbReference>
<dbReference type="Pfam" id="PF14278">
    <property type="entry name" value="TetR_C_8"/>
    <property type="match status" value="1"/>
</dbReference>
<accession>A0A7W8K2A6</accession>
<comment type="caution">
    <text evidence="2">The sequence shown here is derived from an EMBL/GenBank/DDBJ whole genome shotgun (WGS) entry which is preliminary data.</text>
</comment>
<dbReference type="EMBL" id="JACHFL010000030">
    <property type="protein sequence ID" value="MBB5366206.1"/>
    <property type="molecule type" value="Genomic_DNA"/>
</dbReference>
<feature type="non-terminal residue" evidence="2">
    <location>
        <position position="1"/>
    </location>
</feature>
<organism evidence="2 3">
    <name type="scientific">Deinococcus humi</name>
    <dbReference type="NCBI Taxonomy" id="662880"/>
    <lineage>
        <taxon>Bacteria</taxon>
        <taxon>Thermotogati</taxon>
        <taxon>Deinococcota</taxon>
        <taxon>Deinococci</taxon>
        <taxon>Deinococcales</taxon>
        <taxon>Deinococcaceae</taxon>
        <taxon>Deinococcus</taxon>
    </lineage>
</organism>
<protein>
    <recommendedName>
        <fullName evidence="1">Transcriptional regulator TetR C-terminal Firmicutes type domain-containing protein</fullName>
    </recommendedName>
</protein>
<dbReference type="Gene3D" id="1.10.357.10">
    <property type="entry name" value="Tetracycline Repressor, domain 2"/>
    <property type="match status" value="1"/>
</dbReference>
<dbReference type="InterPro" id="IPR039532">
    <property type="entry name" value="TetR_C_Firmicutes"/>
</dbReference>
<name>A0A7W8K2A6_9DEIO</name>
<evidence type="ECO:0000313" key="3">
    <source>
        <dbReference type="Proteomes" id="UP000552709"/>
    </source>
</evidence>